<dbReference type="EMBL" id="DVHC01000050">
    <property type="protein sequence ID" value="HIR59347.1"/>
    <property type="molecule type" value="Genomic_DNA"/>
</dbReference>
<dbReference type="PANTHER" id="PTHR33969">
    <property type="entry name" value="SEGREGATION AND CONDENSATION PROTEIN A"/>
    <property type="match status" value="1"/>
</dbReference>
<dbReference type="InterPro" id="IPR003768">
    <property type="entry name" value="ScpA"/>
</dbReference>
<name>A0A9D1J3A6_9FIRM</name>
<keyword evidence="1 3" id="KW-0159">Chromosome partition</keyword>
<dbReference type="Proteomes" id="UP000824232">
    <property type="component" value="Unassembled WGS sequence"/>
</dbReference>
<dbReference type="Gene3D" id="6.10.250.2410">
    <property type="match status" value="1"/>
</dbReference>
<evidence type="ECO:0000256" key="1">
    <source>
        <dbReference type="ARBA" id="ARBA00022829"/>
    </source>
</evidence>
<dbReference type="GO" id="GO:0005737">
    <property type="term" value="C:cytoplasm"/>
    <property type="evidence" value="ECO:0007669"/>
    <property type="project" value="UniProtKB-SubCell"/>
</dbReference>
<dbReference type="GO" id="GO:0051301">
    <property type="term" value="P:cell division"/>
    <property type="evidence" value="ECO:0007669"/>
    <property type="project" value="UniProtKB-KW"/>
</dbReference>
<keyword evidence="3" id="KW-0963">Cytoplasm</keyword>
<protein>
    <recommendedName>
        <fullName evidence="2 3">Segregation and condensation protein A</fullName>
    </recommendedName>
</protein>
<evidence type="ECO:0000256" key="2">
    <source>
        <dbReference type="ARBA" id="ARBA00044777"/>
    </source>
</evidence>
<gene>
    <name evidence="3" type="primary">scpA</name>
    <name evidence="4" type="ORF">IAB38_04780</name>
</gene>
<dbReference type="AlphaFoldDB" id="A0A9D1J3A6"/>
<evidence type="ECO:0000313" key="4">
    <source>
        <dbReference type="EMBL" id="HIR59347.1"/>
    </source>
</evidence>
<evidence type="ECO:0000313" key="5">
    <source>
        <dbReference type="Proteomes" id="UP000824232"/>
    </source>
</evidence>
<keyword evidence="3" id="KW-0131">Cell cycle</keyword>
<keyword evidence="3" id="KW-0132">Cell division</keyword>
<dbReference type="Pfam" id="PF02616">
    <property type="entry name" value="SMC_ScpA"/>
    <property type="match status" value="1"/>
</dbReference>
<dbReference type="PANTHER" id="PTHR33969:SF2">
    <property type="entry name" value="SEGREGATION AND CONDENSATION PROTEIN A"/>
    <property type="match status" value="1"/>
</dbReference>
<dbReference type="GO" id="GO:0006260">
    <property type="term" value="P:DNA replication"/>
    <property type="evidence" value="ECO:0007669"/>
    <property type="project" value="UniProtKB-UniRule"/>
</dbReference>
<reference evidence="4" key="2">
    <citation type="journal article" date="2021" name="PeerJ">
        <title>Extensive microbial diversity within the chicken gut microbiome revealed by metagenomics and culture.</title>
        <authorList>
            <person name="Gilroy R."/>
            <person name="Ravi A."/>
            <person name="Getino M."/>
            <person name="Pursley I."/>
            <person name="Horton D.L."/>
            <person name="Alikhan N.F."/>
            <person name="Baker D."/>
            <person name="Gharbi K."/>
            <person name="Hall N."/>
            <person name="Watson M."/>
            <person name="Adriaenssens E.M."/>
            <person name="Foster-Nyarko E."/>
            <person name="Jarju S."/>
            <person name="Secka A."/>
            <person name="Antonio M."/>
            <person name="Oren A."/>
            <person name="Chaudhuri R.R."/>
            <person name="La Ragione R."/>
            <person name="Hildebrand F."/>
            <person name="Pallen M.J."/>
        </authorList>
    </citation>
    <scope>NUCLEOTIDE SEQUENCE</scope>
    <source>
        <strain evidence="4">CHK184-20233</strain>
    </source>
</reference>
<organism evidence="4 5">
    <name type="scientific">Candidatus Onthousia excrementipullorum</name>
    <dbReference type="NCBI Taxonomy" id="2840884"/>
    <lineage>
        <taxon>Bacteria</taxon>
        <taxon>Bacillati</taxon>
        <taxon>Bacillota</taxon>
        <taxon>Bacilli</taxon>
        <taxon>Candidatus Onthousia</taxon>
    </lineage>
</organism>
<comment type="subcellular location">
    <subcellularLocation>
        <location evidence="3">Cytoplasm</location>
    </subcellularLocation>
    <text evidence="3">Associated with two foci at the outer edges of the nucleoid region in young cells, and at four foci within both cell halves in older cells.</text>
</comment>
<accession>A0A9D1J3A6</accession>
<comment type="subunit">
    <text evidence="3">Component of a cohesin-like complex composed of ScpA, ScpB and the Smc homodimer, in which ScpA and ScpB bind to the head domain of Smc. The presence of the three proteins is required for the association of the complex with DNA.</text>
</comment>
<comment type="caution">
    <text evidence="4">The sequence shown here is derived from an EMBL/GenBank/DDBJ whole genome shotgun (WGS) entry which is preliminary data.</text>
</comment>
<dbReference type="Gene3D" id="1.10.10.580">
    <property type="entry name" value="Structural maintenance of chromosome 1. Chain E"/>
    <property type="match status" value="1"/>
</dbReference>
<sequence length="237" mass="27669">MDLKLEVFEGPLDLLLHLIKENKMDIFDIEIESITKQYLDYIHKMKEQNLDIASAYLVMASELTLIKARMLLPRPKVDEEEIEEEDPREELVARLLEYQAYKEITKTLKENESKRQEIHTKLPENINNYIEENTIITGEGSLDLLVDAFKKFLVRKSEEKPLSTKVTMKEITVSSRKLEIKSILKKEKKVSFFKLFPVSTKEYIVATFLAILDMARNKELLIKQEELFSDIIVEGVS</sequence>
<reference evidence="4" key="1">
    <citation type="submission" date="2020-10" db="EMBL/GenBank/DDBJ databases">
        <authorList>
            <person name="Gilroy R."/>
        </authorList>
    </citation>
    <scope>NUCLEOTIDE SEQUENCE</scope>
    <source>
        <strain evidence="4">CHK184-20233</strain>
    </source>
</reference>
<dbReference type="InterPro" id="IPR023093">
    <property type="entry name" value="ScpA-like_C"/>
</dbReference>
<proteinExistence type="inferred from homology"/>
<comment type="function">
    <text evidence="3">Participates in chromosomal partition during cell division. May act via the formation of a condensin-like complex containing Smc and ScpB that pull DNA away from mid-cell into both cell halves.</text>
</comment>
<dbReference type="GO" id="GO:0007059">
    <property type="term" value="P:chromosome segregation"/>
    <property type="evidence" value="ECO:0007669"/>
    <property type="project" value="UniProtKB-UniRule"/>
</dbReference>
<evidence type="ECO:0000256" key="3">
    <source>
        <dbReference type="HAMAP-Rule" id="MF_01805"/>
    </source>
</evidence>
<comment type="similarity">
    <text evidence="3">Belongs to the ScpA family.</text>
</comment>
<dbReference type="HAMAP" id="MF_01805">
    <property type="entry name" value="ScpA"/>
    <property type="match status" value="1"/>
</dbReference>